<reference evidence="1 2" key="1">
    <citation type="submission" date="2024-08" db="EMBL/GenBank/DDBJ databases">
        <title>The draft genome of Apodemus speciosus.</title>
        <authorList>
            <person name="Nabeshima K."/>
            <person name="Suzuki S."/>
            <person name="Onuma M."/>
        </authorList>
    </citation>
    <scope>NUCLEOTIDE SEQUENCE [LARGE SCALE GENOMIC DNA]</scope>
    <source>
        <strain evidence="1">IB14-021</strain>
    </source>
</reference>
<name>A0ABQ0FMY3_APOSI</name>
<accession>A0ABQ0FMY3</accession>
<dbReference type="SMART" id="SM00368">
    <property type="entry name" value="LRR_RI"/>
    <property type="match status" value="5"/>
</dbReference>
<dbReference type="Pfam" id="PF13516">
    <property type="entry name" value="LRR_6"/>
    <property type="match status" value="5"/>
</dbReference>
<evidence type="ECO:0000313" key="1">
    <source>
        <dbReference type="EMBL" id="GAB1300609.1"/>
    </source>
</evidence>
<evidence type="ECO:0000313" key="2">
    <source>
        <dbReference type="Proteomes" id="UP001623349"/>
    </source>
</evidence>
<gene>
    <name evidence="1" type="ORF">APTSU1_001584700</name>
</gene>
<dbReference type="PANTHER" id="PTHR24114:SF2">
    <property type="entry name" value="F-BOX DOMAIN-CONTAINING PROTEIN-RELATED"/>
    <property type="match status" value="1"/>
</dbReference>
<dbReference type="SUPFAM" id="SSF52047">
    <property type="entry name" value="RNI-like"/>
    <property type="match status" value="1"/>
</dbReference>
<proteinExistence type="predicted"/>
<dbReference type="InterPro" id="IPR052394">
    <property type="entry name" value="LRR-containing"/>
</dbReference>
<protein>
    <submittedName>
        <fullName evidence="1">Protein NLRC3</fullName>
    </submittedName>
</protein>
<organism evidence="1 2">
    <name type="scientific">Apodemus speciosus</name>
    <name type="common">Large Japanese field mouse</name>
    <dbReference type="NCBI Taxonomy" id="105296"/>
    <lineage>
        <taxon>Eukaryota</taxon>
        <taxon>Metazoa</taxon>
        <taxon>Chordata</taxon>
        <taxon>Craniata</taxon>
        <taxon>Vertebrata</taxon>
        <taxon>Euteleostomi</taxon>
        <taxon>Mammalia</taxon>
        <taxon>Eutheria</taxon>
        <taxon>Euarchontoglires</taxon>
        <taxon>Glires</taxon>
        <taxon>Rodentia</taxon>
        <taxon>Myomorpha</taxon>
        <taxon>Muroidea</taxon>
        <taxon>Muridae</taxon>
        <taxon>Murinae</taxon>
        <taxon>Apodemus</taxon>
    </lineage>
</organism>
<dbReference type="InterPro" id="IPR032675">
    <property type="entry name" value="LRR_dom_sf"/>
</dbReference>
<keyword evidence="2" id="KW-1185">Reference proteome</keyword>
<dbReference type="Gene3D" id="3.80.10.10">
    <property type="entry name" value="Ribonuclease Inhibitor"/>
    <property type="match status" value="3"/>
</dbReference>
<dbReference type="EMBL" id="BAAFST010000017">
    <property type="protein sequence ID" value="GAB1300609.1"/>
    <property type="molecule type" value="Genomic_DNA"/>
</dbReference>
<comment type="caution">
    <text evidence="1">The sequence shown here is derived from an EMBL/GenBank/DDBJ whole genome shotgun (WGS) entry which is preliminary data.</text>
</comment>
<dbReference type="PANTHER" id="PTHR24114">
    <property type="entry name" value="LEUCINE RICH REPEAT FAMILY PROTEIN"/>
    <property type="match status" value="1"/>
</dbReference>
<dbReference type="Proteomes" id="UP001623349">
    <property type="component" value="Unassembled WGS sequence"/>
</dbReference>
<dbReference type="InterPro" id="IPR001611">
    <property type="entry name" value="Leu-rich_rpt"/>
</dbReference>
<sequence length="285" mass="30163">MQKSISEGLQSNSISNTGVAVLMQALCGNQTLSSLNLRENSISPDGARALAQALGTNNTLKHLEYVVESGGMEDHANRHLTANLLHDQGAQAIAVAVGENHSLTHLHLQWNFIQAGAARALGQALQLNRTLTTLEENAIGDEGASSVAGALKDCSLQVASIGSQGAQALGEALAVNRRLEILDLRGNDIGAVGAKALANALKLNSSLRRLNLQENSLGMDGVIYVATALSENHGLRHIKSPGKSHWGICCQDDLRDYQDKGSHMHCGDVRKQVPGGPCRDSARSF</sequence>